<feature type="compositionally biased region" description="Basic residues" evidence="1">
    <location>
        <begin position="380"/>
        <end position="391"/>
    </location>
</feature>
<feature type="compositionally biased region" description="Polar residues" evidence="1">
    <location>
        <begin position="861"/>
        <end position="922"/>
    </location>
</feature>
<comment type="caution">
    <text evidence="2">The sequence shown here is derived from an EMBL/GenBank/DDBJ whole genome shotgun (WGS) entry which is preliminary data.</text>
</comment>
<dbReference type="PANTHER" id="PTHR22934">
    <property type="entry name" value="PROTEIN ESC1/WETA-RELATED"/>
    <property type="match status" value="1"/>
</dbReference>
<feature type="compositionally biased region" description="Low complexity" evidence="1">
    <location>
        <begin position="673"/>
        <end position="704"/>
    </location>
</feature>
<proteinExistence type="predicted"/>
<evidence type="ECO:0000313" key="2">
    <source>
        <dbReference type="EMBL" id="KAK4229492.1"/>
    </source>
</evidence>
<feature type="compositionally biased region" description="Low complexity" evidence="1">
    <location>
        <begin position="40"/>
        <end position="50"/>
    </location>
</feature>
<feature type="compositionally biased region" description="Low complexity" evidence="1">
    <location>
        <begin position="420"/>
        <end position="435"/>
    </location>
</feature>
<gene>
    <name evidence="2" type="ORF">QBC38DRAFT_359226</name>
</gene>
<feature type="region of interest" description="Disordered" evidence="1">
    <location>
        <begin position="1"/>
        <end position="82"/>
    </location>
</feature>
<dbReference type="AlphaFoldDB" id="A0AAN7BU96"/>
<evidence type="ECO:0000256" key="1">
    <source>
        <dbReference type="SAM" id="MobiDB-lite"/>
    </source>
</evidence>
<sequence length="996" mass="104359">MTSLAPDESQTATASPAPPVAAPAPPTATPPDAPAPPPTATATFGVLTTTDSKLSDASNPPRDGRIRNPVPSKLQGLTDESKGNFHVMHMDVAGRTEAAERDAEAKRTSEGTELAARRAFESGYIAQKKTRYIHLPGGDQPKPFIPAATPAPNTSAPTQSTRLEPLNPAETKSEQARLLNLLQSLHPALVVDQICKALMFFGGVPDAPPPADGLFPLSAEANGSGSLFVGWIAEIFPKLGGNVPGLERRKRGRPKGSKGTKSRVDKGIRRGPLSKIDSALDEPQPVDGGGGTGSTVDERWANVDDDGMEPQDDVDANVLLLAQASTPQPQYEGQNVPQAPGSAPGPAPGPASQPVSTPARASLLAPSADPLASVDLTGSAKKRGRPRGSKNRPRDGSAAKTEGPSEWSQPPESNALQRQSFTAINSSSSASPLSARMGNKVDSREGQDTQTVSGNGSGTGSAASTLANSAQKGLSATQAQGLTLPTPPTVSPAMGNFRTTSGGQKRKRKNEKDGAAPQGSLNGDARISNSSPQMNGLALPTPPSNTGQSSVTTTATATNPRIPSAKRQRKGKTRSINGTIVGGITDAEDASAQAPASLTHRNSSSETSKPGSAHMSAPMPNEHDIPSMSSLHSTQTQFDLQSPTVDNYDAQLQAQLETEIEQPGVTHYSRDGSSQSMASRHQQQQQQQQQSQFQPRQHPSQQLPQHHHHHHHHSTASHSKSPSIQSTKSQTSTPLLAGQSQTRGSYSQYQYTQPQAYNSSHTHQPSSAQQQPQFASHQHHGQGSQPSSTPQYSSTQQPYSATQQQASQQRYQLPTSSASTTAYPTHQPPHFGNTASNSYTATADGTYRSSATSLGASSYSQRSQSGTPSTTAPFRANSGHSLSHHSPSYSTATNSVQPHQRSSSTSHNTTQSMQGISSTMQSFPGSAASDWGLFDASHLDTSGQQAAIGLSNPSYGLGTTNVRAPNNAGAAYAAGLASFDATALGGNNRYYNVGRR</sequence>
<feature type="compositionally biased region" description="Polar residues" evidence="1">
    <location>
        <begin position="724"/>
        <end position="758"/>
    </location>
</feature>
<evidence type="ECO:0000313" key="3">
    <source>
        <dbReference type="Proteomes" id="UP001301958"/>
    </source>
</evidence>
<feature type="compositionally biased region" description="Polar residues" evidence="1">
    <location>
        <begin position="594"/>
        <end position="610"/>
    </location>
</feature>
<feature type="compositionally biased region" description="Low complexity" evidence="1">
    <location>
        <begin position="849"/>
        <end position="860"/>
    </location>
</feature>
<feature type="compositionally biased region" description="Polar residues" evidence="1">
    <location>
        <begin position="544"/>
        <end position="561"/>
    </location>
</feature>
<reference evidence="2" key="1">
    <citation type="journal article" date="2023" name="Mol. Phylogenet. Evol.">
        <title>Genome-scale phylogeny and comparative genomics of the fungal order Sordariales.</title>
        <authorList>
            <person name="Hensen N."/>
            <person name="Bonometti L."/>
            <person name="Westerberg I."/>
            <person name="Brannstrom I.O."/>
            <person name="Guillou S."/>
            <person name="Cros-Aarteil S."/>
            <person name="Calhoun S."/>
            <person name="Haridas S."/>
            <person name="Kuo A."/>
            <person name="Mondo S."/>
            <person name="Pangilinan J."/>
            <person name="Riley R."/>
            <person name="LaButti K."/>
            <person name="Andreopoulos B."/>
            <person name="Lipzen A."/>
            <person name="Chen C."/>
            <person name="Yan M."/>
            <person name="Daum C."/>
            <person name="Ng V."/>
            <person name="Clum A."/>
            <person name="Steindorff A."/>
            <person name="Ohm R.A."/>
            <person name="Martin F."/>
            <person name="Silar P."/>
            <person name="Natvig D.O."/>
            <person name="Lalanne C."/>
            <person name="Gautier V."/>
            <person name="Ament-Velasquez S.L."/>
            <person name="Kruys A."/>
            <person name="Hutchinson M.I."/>
            <person name="Powell A.J."/>
            <person name="Barry K."/>
            <person name="Miller A.N."/>
            <person name="Grigoriev I.V."/>
            <person name="Debuchy R."/>
            <person name="Gladieux P."/>
            <person name="Hiltunen Thoren M."/>
            <person name="Johannesson H."/>
        </authorList>
    </citation>
    <scope>NUCLEOTIDE SEQUENCE</scope>
    <source>
        <strain evidence="2">CBS 990.96</strain>
    </source>
</reference>
<feature type="region of interest" description="Disordered" evidence="1">
    <location>
        <begin position="242"/>
        <end position="311"/>
    </location>
</feature>
<feature type="compositionally biased region" description="Polar residues" evidence="1">
    <location>
        <begin position="627"/>
        <end position="638"/>
    </location>
</feature>
<protein>
    <submittedName>
        <fullName evidence="2">Uncharacterized protein</fullName>
    </submittedName>
</protein>
<feature type="compositionally biased region" description="Polar residues" evidence="1">
    <location>
        <begin position="471"/>
        <end position="483"/>
    </location>
</feature>
<feature type="compositionally biased region" description="Low complexity" evidence="1">
    <location>
        <begin position="759"/>
        <end position="822"/>
    </location>
</feature>
<feature type="region of interest" description="Disordered" evidence="1">
    <location>
        <begin position="660"/>
        <end position="922"/>
    </location>
</feature>
<dbReference type="PANTHER" id="PTHR22934:SF24">
    <property type="entry name" value="DNA METHYLATION MODULATOR-2"/>
    <property type="match status" value="1"/>
</dbReference>
<feature type="compositionally biased region" description="Low complexity" evidence="1">
    <location>
        <begin position="460"/>
        <end position="470"/>
    </location>
</feature>
<feature type="compositionally biased region" description="Basic residues" evidence="1">
    <location>
        <begin position="248"/>
        <end position="261"/>
    </location>
</feature>
<dbReference type="InterPro" id="IPR040112">
    <property type="entry name" value="WetA"/>
</dbReference>
<organism evidence="2 3">
    <name type="scientific">Podospora fimiseda</name>
    <dbReference type="NCBI Taxonomy" id="252190"/>
    <lineage>
        <taxon>Eukaryota</taxon>
        <taxon>Fungi</taxon>
        <taxon>Dikarya</taxon>
        <taxon>Ascomycota</taxon>
        <taxon>Pezizomycotina</taxon>
        <taxon>Sordariomycetes</taxon>
        <taxon>Sordariomycetidae</taxon>
        <taxon>Sordariales</taxon>
        <taxon>Podosporaceae</taxon>
        <taxon>Podospora</taxon>
    </lineage>
</organism>
<feature type="compositionally biased region" description="Basic residues" evidence="1">
    <location>
        <begin position="705"/>
        <end position="715"/>
    </location>
</feature>
<accession>A0AAN7BU96</accession>
<name>A0AAN7BU96_9PEZI</name>
<feature type="compositionally biased region" description="Pro residues" evidence="1">
    <location>
        <begin position="16"/>
        <end position="39"/>
    </location>
</feature>
<dbReference type="Proteomes" id="UP001301958">
    <property type="component" value="Unassembled WGS sequence"/>
</dbReference>
<dbReference type="EMBL" id="MU865307">
    <property type="protein sequence ID" value="KAK4229492.1"/>
    <property type="molecule type" value="Genomic_DNA"/>
</dbReference>
<feature type="compositionally biased region" description="Polar residues" evidence="1">
    <location>
        <begin position="406"/>
        <end position="419"/>
    </location>
</feature>
<reference evidence="2" key="2">
    <citation type="submission" date="2023-05" db="EMBL/GenBank/DDBJ databases">
        <authorList>
            <consortium name="Lawrence Berkeley National Laboratory"/>
            <person name="Steindorff A."/>
            <person name="Hensen N."/>
            <person name="Bonometti L."/>
            <person name="Westerberg I."/>
            <person name="Brannstrom I.O."/>
            <person name="Guillou S."/>
            <person name="Cros-Aarteil S."/>
            <person name="Calhoun S."/>
            <person name="Haridas S."/>
            <person name="Kuo A."/>
            <person name="Mondo S."/>
            <person name="Pangilinan J."/>
            <person name="Riley R."/>
            <person name="Labutti K."/>
            <person name="Andreopoulos B."/>
            <person name="Lipzen A."/>
            <person name="Chen C."/>
            <person name="Yanf M."/>
            <person name="Daum C."/>
            <person name="Ng V."/>
            <person name="Clum A."/>
            <person name="Ohm R."/>
            <person name="Martin F."/>
            <person name="Silar P."/>
            <person name="Natvig D."/>
            <person name="Lalanne C."/>
            <person name="Gautier V."/>
            <person name="Ament-Velasquez S.L."/>
            <person name="Kruys A."/>
            <person name="Hutchinson M.I."/>
            <person name="Powell A.J."/>
            <person name="Barry K."/>
            <person name="Miller A.N."/>
            <person name="Grigoriev I.V."/>
            <person name="Debuchy R."/>
            <person name="Gladieux P."/>
            <person name="Thoren M.H."/>
            <person name="Johannesson H."/>
        </authorList>
    </citation>
    <scope>NUCLEOTIDE SEQUENCE</scope>
    <source>
        <strain evidence="2">CBS 990.96</strain>
    </source>
</reference>
<feature type="region of interest" description="Disordered" evidence="1">
    <location>
        <begin position="328"/>
        <end position="638"/>
    </location>
</feature>
<keyword evidence="3" id="KW-1185">Reference proteome</keyword>
<feature type="compositionally biased region" description="Low complexity" evidence="1">
    <location>
        <begin position="352"/>
        <end position="373"/>
    </location>
</feature>
<feature type="compositionally biased region" description="Basic residues" evidence="1">
    <location>
        <begin position="564"/>
        <end position="573"/>
    </location>
</feature>
<feature type="compositionally biased region" description="Polar residues" evidence="1">
    <location>
        <begin position="833"/>
        <end position="843"/>
    </location>
</feature>